<evidence type="ECO:0000313" key="14">
    <source>
        <dbReference type="EMBL" id="EKM79754.1"/>
    </source>
</evidence>
<dbReference type="GO" id="GO:0006031">
    <property type="term" value="P:chitin biosynthetic process"/>
    <property type="evidence" value="ECO:0007669"/>
    <property type="project" value="TreeGrafter"/>
</dbReference>
<evidence type="ECO:0000256" key="7">
    <source>
        <dbReference type="ARBA" id="ARBA00022989"/>
    </source>
</evidence>
<dbReference type="STRING" id="597362.K5VZ15"/>
<keyword evidence="9" id="KW-0325">Glycoprotein</keyword>
<evidence type="ECO:0000256" key="9">
    <source>
        <dbReference type="ARBA" id="ARBA00023180"/>
    </source>
</evidence>
<sequence length="598" mass="66565">MSPLELEVYHQMRNVIGIDPAFYEYIFTVDADTTVTPGSLNRLVASCADDSSIIGICGETKLENEEGSWWTMIQVYEYYISHHLSKAFESLFGSVTCLPGCFSLYRIRTADKGRPIIISNRIIDEYAEPNVDTLHKKNLFSLGEDRYLTTLMMKHFPTFKTKFCPDAVAHTMAPESWRVLFSQRRRWINSTVHNLCELVLLPELFGFCCFSMRFFVFIDLLSTLLLYLVITVATRAAAFPRIAIIMLAVVYGLQAIIFILKREFMLVGWMVVYIASYPVYSFFLPVYSFWCMDEFSWGNTRVVVGEGKEKKVLMSEEEKFDESMIPLKKFSEYEAEAWETGTRHSDETGYDSKPHSRYGGQGGPQSEESRHTGYHQASHAGDYYRDTNLTYNNSSNPNLRLGPKSQASHSNLSHQSGLAPAQQMSQYGGGVPPQLPFMPFGAGGPPSAPGSDYGGGNGTPMMPMMPPLGYQGTGSMYGMPMGMNMGMMGGGSVHGSQVGGFGGGPQPMNPFAGQAAQRPMSTFSFATSVNPFAGPSMSENPTDEELFQALRNYLSTQDLMSVTKKTAREAMAARFPKADLSSRKDFLNQSIDRILSES</sequence>
<dbReference type="PROSITE" id="PS51998">
    <property type="entry name" value="DEK_C"/>
    <property type="match status" value="1"/>
</dbReference>
<evidence type="ECO:0000256" key="2">
    <source>
        <dbReference type="ARBA" id="ARBA00012543"/>
    </source>
</evidence>
<organism evidence="14 15">
    <name type="scientific">Agaricus bisporus var. burnettii (strain JB137-S8 / ATCC MYA-4627 / FGSC 10392)</name>
    <name type="common">White button mushroom</name>
    <dbReference type="NCBI Taxonomy" id="597362"/>
    <lineage>
        <taxon>Eukaryota</taxon>
        <taxon>Fungi</taxon>
        <taxon>Dikarya</taxon>
        <taxon>Basidiomycota</taxon>
        <taxon>Agaricomycotina</taxon>
        <taxon>Agaricomycetes</taxon>
        <taxon>Agaricomycetidae</taxon>
        <taxon>Agaricales</taxon>
        <taxon>Agaricineae</taxon>
        <taxon>Agaricaceae</taxon>
        <taxon>Agaricus</taxon>
    </lineage>
</organism>
<dbReference type="GeneID" id="18832399"/>
<keyword evidence="5" id="KW-0808">Transferase</keyword>
<dbReference type="EMBL" id="JH971389">
    <property type="protein sequence ID" value="EKM79754.1"/>
    <property type="molecule type" value="Genomic_DNA"/>
</dbReference>
<dbReference type="GO" id="GO:0004100">
    <property type="term" value="F:chitin synthase activity"/>
    <property type="evidence" value="ECO:0007669"/>
    <property type="project" value="UniProtKB-EC"/>
</dbReference>
<proteinExistence type="predicted"/>
<feature type="domain" description="DEK-C" evidence="13">
    <location>
        <begin position="540"/>
        <end position="596"/>
    </location>
</feature>
<dbReference type="GO" id="GO:0030428">
    <property type="term" value="C:cell septum"/>
    <property type="evidence" value="ECO:0007669"/>
    <property type="project" value="TreeGrafter"/>
</dbReference>
<dbReference type="InParanoid" id="K5VZ15"/>
<dbReference type="HOGENOM" id="CLU_028405_2_0_1"/>
<keyword evidence="7 12" id="KW-1133">Transmembrane helix</keyword>
<dbReference type="eggNOG" id="KOG2571">
    <property type="taxonomic scope" value="Eukaryota"/>
</dbReference>
<dbReference type="InterPro" id="IPR004835">
    <property type="entry name" value="Chitin_synth"/>
</dbReference>
<evidence type="ECO:0000256" key="3">
    <source>
        <dbReference type="ARBA" id="ARBA00022475"/>
    </source>
</evidence>
<dbReference type="OrthoDB" id="370884at2759"/>
<feature type="transmembrane region" description="Helical" evidence="12">
    <location>
        <begin position="266"/>
        <end position="290"/>
    </location>
</feature>
<dbReference type="Gene3D" id="3.90.550.10">
    <property type="entry name" value="Spore Coat Polysaccharide Biosynthesis Protein SpsA, Chain A"/>
    <property type="match status" value="1"/>
</dbReference>
<dbReference type="AlphaFoldDB" id="K5VZ15"/>
<evidence type="ECO:0000259" key="13">
    <source>
        <dbReference type="PROSITE" id="PS51998"/>
    </source>
</evidence>
<keyword evidence="3" id="KW-1003">Cell membrane</keyword>
<evidence type="ECO:0000256" key="12">
    <source>
        <dbReference type="SAM" id="Phobius"/>
    </source>
</evidence>
<feature type="compositionally biased region" description="Polar residues" evidence="11">
    <location>
        <begin position="405"/>
        <end position="426"/>
    </location>
</feature>
<feature type="compositionally biased region" description="Polar residues" evidence="11">
    <location>
        <begin position="387"/>
        <end position="398"/>
    </location>
</feature>
<dbReference type="SUPFAM" id="SSF109715">
    <property type="entry name" value="DEK C-terminal domain"/>
    <property type="match status" value="1"/>
</dbReference>
<dbReference type="EC" id="2.4.1.16" evidence="2"/>
<dbReference type="PANTHER" id="PTHR22914">
    <property type="entry name" value="CHITIN SYNTHASE"/>
    <property type="match status" value="1"/>
</dbReference>
<dbReference type="KEGG" id="abp:AGABI1DRAFT91131"/>
<dbReference type="OMA" id="VVYIASY"/>
<protein>
    <recommendedName>
        <fullName evidence="2">chitin synthase</fullName>
        <ecNumber evidence="2">2.4.1.16</ecNumber>
    </recommendedName>
</protein>
<accession>K5VZ15</accession>
<evidence type="ECO:0000256" key="6">
    <source>
        <dbReference type="ARBA" id="ARBA00022692"/>
    </source>
</evidence>
<reference evidence="15" key="1">
    <citation type="journal article" date="2012" name="Proc. Natl. Acad. Sci. U.S.A.">
        <title>Genome sequence of the button mushroom Agaricus bisporus reveals mechanisms governing adaptation to a humic-rich ecological niche.</title>
        <authorList>
            <person name="Morin E."/>
            <person name="Kohler A."/>
            <person name="Baker A.R."/>
            <person name="Foulongne-Oriol M."/>
            <person name="Lombard V."/>
            <person name="Nagy L.G."/>
            <person name="Ohm R.A."/>
            <person name="Patyshakuliyeva A."/>
            <person name="Brun A."/>
            <person name="Aerts A.L."/>
            <person name="Bailey A.M."/>
            <person name="Billette C."/>
            <person name="Coutinho P.M."/>
            <person name="Deakin G."/>
            <person name="Doddapaneni H."/>
            <person name="Floudas D."/>
            <person name="Grimwood J."/>
            <person name="Hilden K."/>
            <person name="Kuees U."/>
            <person name="LaButti K.M."/>
            <person name="Lapidus A."/>
            <person name="Lindquist E.A."/>
            <person name="Lucas S.M."/>
            <person name="Murat C."/>
            <person name="Riley R.W."/>
            <person name="Salamov A.A."/>
            <person name="Schmutz J."/>
            <person name="Subramanian V."/>
            <person name="Woesten H.A.B."/>
            <person name="Xu J."/>
            <person name="Eastwood D.C."/>
            <person name="Foster G.D."/>
            <person name="Sonnenberg A.S."/>
            <person name="Cullen D."/>
            <person name="de Vries R.P."/>
            <person name="Lundell T."/>
            <person name="Hibbett D.S."/>
            <person name="Henrissat B."/>
            <person name="Burton K.S."/>
            <person name="Kerrigan R.W."/>
            <person name="Challen M.P."/>
            <person name="Grigoriev I.V."/>
            <person name="Martin F."/>
        </authorList>
    </citation>
    <scope>NUCLEOTIDE SEQUENCE [LARGE SCALE GENOMIC DNA]</scope>
    <source>
        <strain evidence="15">JB137-S8 / ATCC MYA-4627 / FGSC 10392</strain>
    </source>
</reference>
<dbReference type="RefSeq" id="XP_007329102.1">
    <property type="nucleotide sequence ID" value="XM_007329040.1"/>
</dbReference>
<keyword evidence="6 12" id="KW-0812">Transmembrane</keyword>
<evidence type="ECO:0000256" key="1">
    <source>
        <dbReference type="ARBA" id="ARBA00004651"/>
    </source>
</evidence>
<evidence type="ECO:0000256" key="11">
    <source>
        <dbReference type="SAM" id="MobiDB-lite"/>
    </source>
</evidence>
<feature type="transmembrane region" description="Helical" evidence="12">
    <location>
        <begin position="204"/>
        <end position="230"/>
    </location>
</feature>
<keyword evidence="15" id="KW-1185">Reference proteome</keyword>
<evidence type="ECO:0000256" key="8">
    <source>
        <dbReference type="ARBA" id="ARBA00023136"/>
    </source>
</evidence>
<dbReference type="Pfam" id="PF03142">
    <property type="entry name" value="Chitin_synth_2"/>
    <property type="match status" value="1"/>
</dbReference>
<dbReference type="InterPro" id="IPR029044">
    <property type="entry name" value="Nucleotide-diphossugar_trans"/>
</dbReference>
<comment type="subcellular location">
    <subcellularLocation>
        <location evidence="1">Cell membrane</location>
        <topology evidence="1">Multi-pass membrane protein</topology>
    </subcellularLocation>
</comment>
<evidence type="ECO:0000313" key="15">
    <source>
        <dbReference type="Proteomes" id="UP000008493"/>
    </source>
</evidence>
<feature type="transmembrane region" description="Helical" evidence="12">
    <location>
        <begin position="242"/>
        <end position="260"/>
    </location>
</feature>
<dbReference type="Gene3D" id="1.10.10.60">
    <property type="entry name" value="Homeodomain-like"/>
    <property type="match status" value="1"/>
</dbReference>
<dbReference type="GO" id="GO:0005886">
    <property type="term" value="C:plasma membrane"/>
    <property type="evidence" value="ECO:0007669"/>
    <property type="project" value="UniProtKB-SubCell"/>
</dbReference>
<dbReference type="PANTHER" id="PTHR22914:SF13">
    <property type="entry name" value="CHITIN SYNTHASE"/>
    <property type="match status" value="1"/>
</dbReference>
<gene>
    <name evidence="14" type="ORF">AGABI1DRAFT_91131</name>
</gene>
<name>K5VZ15_AGABU</name>
<dbReference type="SUPFAM" id="SSF53448">
    <property type="entry name" value="Nucleotide-diphospho-sugar transferases"/>
    <property type="match status" value="1"/>
</dbReference>
<dbReference type="InterPro" id="IPR014876">
    <property type="entry name" value="DEK_C"/>
</dbReference>
<feature type="region of interest" description="Disordered" evidence="11">
    <location>
        <begin position="341"/>
        <end position="436"/>
    </location>
</feature>
<evidence type="ECO:0000256" key="10">
    <source>
        <dbReference type="ARBA" id="ARBA00048014"/>
    </source>
</evidence>
<dbReference type="Proteomes" id="UP000008493">
    <property type="component" value="Unassembled WGS sequence"/>
</dbReference>
<dbReference type="Pfam" id="PF08766">
    <property type="entry name" value="DEK_C"/>
    <property type="match status" value="1"/>
</dbReference>
<comment type="catalytic activity">
    <reaction evidence="10">
        <text>[(1-&gt;4)-N-acetyl-beta-D-glucosaminyl](n) + UDP-N-acetyl-alpha-D-glucosamine = [(1-&gt;4)-N-acetyl-beta-D-glucosaminyl](n+1) + UDP + H(+)</text>
        <dbReference type="Rhea" id="RHEA:16637"/>
        <dbReference type="Rhea" id="RHEA-COMP:9593"/>
        <dbReference type="Rhea" id="RHEA-COMP:9595"/>
        <dbReference type="ChEBI" id="CHEBI:15378"/>
        <dbReference type="ChEBI" id="CHEBI:17029"/>
        <dbReference type="ChEBI" id="CHEBI:57705"/>
        <dbReference type="ChEBI" id="CHEBI:58223"/>
        <dbReference type="EC" id="2.4.1.16"/>
    </reaction>
</comment>
<dbReference type="GO" id="GO:0031505">
    <property type="term" value="P:fungal-type cell wall organization"/>
    <property type="evidence" value="ECO:0007669"/>
    <property type="project" value="TreeGrafter"/>
</dbReference>
<keyword evidence="4" id="KW-0328">Glycosyltransferase</keyword>
<evidence type="ECO:0000256" key="4">
    <source>
        <dbReference type="ARBA" id="ARBA00022676"/>
    </source>
</evidence>
<evidence type="ECO:0000256" key="5">
    <source>
        <dbReference type="ARBA" id="ARBA00022679"/>
    </source>
</evidence>
<keyword evidence="8 12" id="KW-0472">Membrane</keyword>
<feature type="compositionally biased region" description="Basic and acidic residues" evidence="11">
    <location>
        <begin position="341"/>
        <end position="354"/>
    </location>
</feature>